<evidence type="ECO:0000259" key="4">
    <source>
        <dbReference type="SMART" id="SM00822"/>
    </source>
</evidence>
<proteinExistence type="inferred from homology"/>
<protein>
    <submittedName>
        <fullName evidence="5">SDR family NAD(P)-dependent oxidoreductase</fullName>
    </submittedName>
</protein>
<dbReference type="InterPro" id="IPR036291">
    <property type="entry name" value="NAD(P)-bd_dom_sf"/>
</dbReference>
<dbReference type="GO" id="GO:0016491">
    <property type="term" value="F:oxidoreductase activity"/>
    <property type="evidence" value="ECO:0007669"/>
    <property type="project" value="UniProtKB-KW"/>
</dbReference>
<accession>A0A934W5L4</accession>
<dbReference type="PANTHER" id="PTHR44196:SF1">
    <property type="entry name" value="DEHYDROGENASE_REDUCTASE SDR FAMILY MEMBER 7B"/>
    <property type="match status" value="1"/>
</dbReference>
<evidence type="ECO:0000313" key="5">
    <source>
        <dbReference type="EMBL" id="MBK4735087.1"/>
    </source>
</evidence>
<evidence type="ECO:0000256" key="1">
    <source>
        <dbReference type="ARBA" id="ARBA00006484"/>
    </source>
</evidence>
<dbReference type="SMART" id="SM00822">
    <property type="entry name" value="PKS_KR"/>
    <property type="match status" value="1"/>
</dbReference>
<gene>
    <name evidence="5" type="ORF">JJB74_10745</name>
</gene>
<comment type="caution">
    <text evidence="5">The sequence shown here is derived from an EMBL/GenBank/DDBJ whole genome shotgun (WGS) entry which is preliminary data.</text>
</comment>
<dbReference type="InterPro" id="IPR020904">
    <property type="entry name" value="Sc_DH/Rdtase_CS"/>
</dbReference>
<comment type="similarity">
    <text evidence="1 3">Belongs to the short-chain dehydrogenases/reductases (SDR) family.</text>
</comment>
<dbReference type="PANTHER" id="PTHR44196">
    <property type="entry name" value="DEHYDROGENASE/REDUCTASE SDR FAMILY MEMBER 7B"/>
    <property type="match status" value="1"/>
</dbReference>
<evidence type="ECO:0000256" key="2">
    <source>
        <dbReference type="ARBA" id="ARBA00023002"/>
    </source>
</evidence>
<evidence type="ECO:0000313" key="6">
    <source>
        <dbReference type="Proteomes" id="UP000622890"/>
    </source>
</evidence>
<dbReference type="Gene3D" id="3.40.50.720">
    <property type="entry name" value="NAD(P)-binding Rossmann-like Domain"/>
    <property type="match status" value="1"/>
</dbReference>
<dbReference type="GO" id="GO:0016020">
    <property type="term" value="C:membrane"/>
    <property type="evidence" value="ECO:0007669"/>
    <property type="project" value="TreeGrafter"/>
</dbReference>
<reference evidence="5" key="1">
    <citation type="submission" date="2021-01" db="EMBL/GenBank/DDBJ databases">
        <title>Genome sequence of strain Noviherbaspirillum sp. DKR-6.</title>
        <authorList>
            <person name="Chaudhary D.K."/>
        </authorList>
    </citation>
    <scope>NUCLEOTIDE SEQUENCE</scope>
    <source>
        <strain evidence="5">DKR-6</strain>
    </source>
</reference>
<name>A0A934W5L4_9BURK</name>
<keyword evidence="2" id="KW-0560">Oxidoreductase</keyword>
<dbReference type="EMBL" id="JAEPBG010000003">
    <property type="protein sequence ID" value="MBK4735087.1"/>
    <property type="molecule type" value="Genomic_DNA"/>
</dbReference>
<dbReference type="InterPro" id="IPR002347">
    <property type="entry name" value="SDR_fam"/>
</dbReference>
<dbReference type="SUPFAM" id="SSF51735">
    <property type="entry name" value="NAD(P)-binding Rossmann-fold domains"/>
    <property type="match status" value="1"/>
</dbReference>
<feature type="domain" description="Ketoreductase" evidence="4">
    <location>
        <begin position="4"/>
        <end position="177"/>
    </location>
</feature>
<dbReference type="RefSeq" id="WP_200591842.1">
    <property type="nucleotide sequence ID" value="NZ_JAEPBG010000003.1"/>
</dbReference>
<dbReference type="Proteomes" id="UP000622890">
    <property type="component" value="Unassembled WGS sequence"/>
</dbReference>
<evidence type="ECO:0000256" key="3">
    <source>
        <dbReference type="RuleBase" id="RU000363"/>
    </source>
</evidence>
<keyword evidence="6" id="KW-1185">Reference proteome</keyword>
<dbReference type="PRINTS" id="PR00080">
    <property type="entry name" value="SDRFAMILY"/>
</dbReference>
<dbReference type="AlphaFoldDB" id="A0A934W5L4"/>
<dbReference type="Pfam" id="PF00106">
    <property type="entry name" value="adh_short"/>
    <property type="match status" value="1"/>
</dbReference>
<dbReference type="InterPro" id="IPR057326">
    <property type="entry name" value="KR_dom"/>
</dbReference>
<dbReference type="PRINTS" id="PR00081">
    <property type="entry name" value="GDHRDH"/>
</dbReference>
<dbReference type="PROSITE" id="PS00061">
    <property type="entry name" value="ADH_SHORT"/>
    <property type="match status" value="1"/>
</dbReference>
<sequence>MSGNTILITGGSSGIGMALAERFLTRGNTVIVCGRSGEALKTVEARLPGLQCIVSDIGKPQEREALARWVSAHFPALNVLINNAGIQRRLNLLDPEPWSATASEIDINLGGPIHLTMLLLPHLLRQPDAQIINVSSGLAFTPLAYAPVYCATKAAMHSFTLSLRYQLRDTSVRVSEIIPPAVKTMLGGAHDFGAELEEFTDAIMAQLEAGAQEASFGTAAQRSRASRDELDRWFEEMNRSMG</sequence>
<organism evidence="5 6">
    <name type="scientific">Noviherbaspirillum pedocola</name>
    <dbReference type="NCBI Taxonomy" id="2801341"/>
    <lineage>
        <taxon>Bacteria</taxon>
        <taxon>Pseudomonadati</taxon>
        <taxon>Pseudomonadota</taxon>
        <taxon>Betaproteobacteria</taxon>
        <taxon>Burkholderiales</taxon>
        <taxon>Oxalobacteraceae</taxon>
        <taxon>Noviherbaspirillum</taxon>
    </lineage>
</organism>